<dbReference type="AlphaFoldDB" id="A0A3S5B3F8"/>
<feature type="compositionally biased region" description="Low complexity" evidence="1">
    <location>
        <begin position="82"/>
        <end position="96"/>
    </location>
</feature>
<evidence type="ECO:0000313" key="2">
    <source>
        <dbReference type="EMBL" id="VEL12118.1"/>
    </source>
</evidence>
<organism evidence="2 3">
    <name type="scientific">Protopolystoma xenopodis</name>
    <dbReference type="NCBI Taxonomy" id="117903"/>
    <lineage>
        <taxon>Eukaryota</taxon>
        <taxon>Metazoa</taxon>
        <taxon>Spiralia</taxon>
        <taxon>Lophotrochozoa</taxon>
        <taxon>Platyhelminthes</taxon>
        <taxon>Monogenea</taxon>
        <taxon>Polyopisthocotylea</taxon>
        <taxon>Polystomatidea</taxon>
        <taxon>Polystomatidae</taxon>
        <taxon>Protopolystoma</taxon>
    </lineage>
</organism>
<proteinExistence type="predicted"/>
<dbReference type="EMBL" id="CAAALY010013808">
    <property type="protein sequence ID" value="VEL12118.1"/>
    <property type="molecule type" value="Genomic_DNA"/>
</dbReference>
<feature type="region of interest" description="Disordered" evidence="1">
    <location>
        <begin position="82"/>
        <end position="142"/>
    </location>
</feature>
<evidence type="ECO:0000256" key="1">
    <source>
        <dbReference type="SAM" id="MobiDB-lite"/>
    </source>
</evidence>
<name>A0A3S5B3F8_9PLAT</name>
<accession>A0A3S5B3F8</accession>
<dbReference type="Proteomes" id="UP000784294">
    <property type="component" value="Unassembled WGS sequence"/>
</dbReference>
<feature type="compositionally biased region" description="Polar residues" evidence="1">
    <location>
        <begin position="119"/>
        <end position="132"/>
    </location>
</feature>
<sequence>MGKVISQLSKQATYSPRCANLSSITPNTSNAGTSNSSILSGACQSNRSSIISTYVKKSNQNTITPSPSLAVKKYPITGAKFAPSPAPSSTFSIPSSRKQHRPRLRLRLGQHKTADRSLSPASAPQRQCSSARGGTLGRRPDDESYAMLTNQLTASACSVSHHIQKQKQSATAASSRHGGFVSYRDSVLTW</sequence>
<feature type="compositionally biased region" description="Basic residues" evidence="1">
    <location>
        <begin position="97"/>
        <end position="110"/>
    </location>
</feature>
<reference evidence="2" key="1">
    <citation type="submission" date="2018-11" db="EMBL/GenBank/DDBJ databases">
        <authorList>
            <consortium name="Pathogen Informatics"/>
        </authorList>
    </citation>
    <scope>NUCLEOTIDE SEQUENCE</scope>
</reference>
<evidence type="ECO:0000313" key="3">
    <source>
        <dbReference type="Proteomes" id="UP000784294"/>
    </source>
</evidence>
<gene>
    <name evidence="2" type="ORF">PXEA_LOCUS5558</name>
</gene>
<comment type="caution">
    <text evidence="2">The sequence shown here is derived from an EMBL/GenBank/DDBJ whole genome shotgun (WGS) entry which is preliminary data.</text>
</comment>
<keyword evidence="3" id="KW-1185">Reference proteome</keyword>
<protein>
    <submittedName>
        <fullName evidence="2">Uncharacterized protein</fullName>
    </submittedName>
</protein>